<evidence type="ECO:0000256" key="9">
    <source>
        <dbReference type="ARBA" id="ARBA00023203"/>
    </source>
</evidence>
<comment type="function">
    <text evidence="1">Involved in vitamin D transport and storage, scavenging of extracellular G-actin, enhancement of the chemotactic activity of C5 alpha for neutrophils in inflammation and macrophage activation.</text>
</comment>
<feature type="domain" description="Albumin" evidence="14">
    <location>
        <begin position="228"/>
        <end position="411"/>
    </location>
</feature>
<evidence type="ECO:0000256" key="2">
    <source>
        <dbReference type="ARBA" id="ARBA00004613"/>
    </source>
</evidence>
<dbReference type="InterPro" id="IPR000264">
    <property type="entry name" value="ALB/AFP/VDB"/>
</dbReference>
<dbReference type="PANTHER" id="PTHR11385">
    <property type="entry name" value="SERUM ALBUMIN-RELATED"/>
    <property type="match status" value="1"/>
</dbReference>
<keyword evidence="13" id="KW-1133">Transmembrane helix</keyword>
<evidence type="ECO:0000256" key="10">
    <source>
        <dbReference type="ARBA" id="ARBA00029834"/>
    </source>
</evidence>
<dbReference type="PRINTS" id="PR00804">
    <property type="entry name" value="VITAMNDBNDNG"/>
</dbReference>
<reference evidence="15" key="1">
    <citation type="submission" date="2025-08" db="UniProtKB">
        <authorList>
            <consortium name="Ensembl"/>
        </authorList>
    </citation>
    <scope>IDENTIFICATION</scope>
</reference>
<dbReference type="InterPro" id="IPR014760">
    <property type="entry name" value="Serum_albumin_N"/>
</dbReference>
<keyword evidence="4" id="KW-0813">Transport</keyword>
<dbReference type="Pfam" id="PF00273">
    <property type="entry name" value="Serum_albumin"/>
    <property type="match status" value="2"/>
</dbReference>
<organism evidence="15 16">
    <name type="scientific">Cyprinus carpio</name>
    <name type="common">Common carp</name>
    <dbReference type="NCBI Taxonomy" id="7962"/>
    <lineage>
        <taxon>Eukaryota</taxon>
        <taxon>Metazoa</taxon>
        <taxon>Chordata</taxon>
        <taxon>Craniata</taxon>
        <taxon>Vertebrata</taxon>
        <taxon>Euteleostomi</taxon>
        <taxon>Actinopterygii</taxon>
        <taxon>Neopterygii</taxon>
        <taxon>Teleostei</taxon>
        <taxon>Ostariophysi</taxon>
        <taxon>Cypriniformes</taxon>
        <taxon>Cyprinidae</taxon>
        <taxon>Cyprininae</taxon>
        <taxon>Cyprinus</taxon>
    </lineage>
</organism>
<comment type="subunit">
    <text evidence="12">Associates with membrane-bound immunoglobulin on the surface of B-lymphocytes and with IgG Fc receptor on the membranes of T-lymphocytes. Interacts with LRP2; the interaction is required for renal uptake of GC in complex with 25-hydroxyvitamin D3.</text>
</comment>
<name>A0A8C2GPI0_CYPCA</name>
<evidence type="ECO:0000256" key="6">
    <source>
        <dbReference type="ARBA" id="ARBA00022737"/>
    </source>
</evidence>
<sequence length="486" mass="54727">MNKCTMKEKLLENTAMLTKVFILGFCLCSFLYNIYISAGKNYAKENVCQELKAIGIEKFKEMVTVLYSQKFPNGTFQEVSCVADEMTKLAEKCCKDDASPDCYDKGATEISEKSCGKDSPFPKHPGIEQCCTLQGQERKLCLASLRYTADELASLTEPTNEEICTEYTKDKKDYAVRYVYEFARRHRNIPAGFVLNATQNHVRMAERCCRPAVKISCFLQERLQMQSSNIFLRFLSNVCNNQVNLKSFKFGLSAYYGNLLGLSFEEASVISSRFHSGLEKCCLKPQPECMIEELTSFQKVLCSESKLDAMSGDFQKCCKKPALDSLLCVDDLKRQPRQSPDVASPVSSKLCEEAQPHGIDRYLFLSGVNHASISLPVLTTVLNRIKNTVMACCSSADITMCLTEKESKLKKSQALLSKLDETCSRYIRLDLPVFKTLMQKEVQGEGGEKRTQAWLDLAISCCSQRSPAQLCQKLTEDIIKYDDDTV</sequence>
<evidence type="ECO:0000259" key="14">
    <source>
        <dbReference type="PROSITE" id="PS51438"/>
    </source>
</evidence>
<dbReference type="Gene3D" id="1.10.246.10">
    <property type="match status" value="4"/>
</dbReference>
<accession>A0A8C2GPI0</accession>
<evidence type="ECO:0000256" key="13">
    <source>
        <dbReference type="SAM" id="Phobius"/>
    </source>
</evidence>
<keyword evidence="9" id="KW-0009">Actin-binding</keyword>
<dbReference type="GO" id="GO:0003779">
    <property type="term" value="F:actin binding"/>
    <property type="evidence" value="ECO:0007669"/>
    <property type="project" value="UniProtKB-KW"/>
</dbReference>
<dbReference type="SUPFAM" id="SSF48552">
    <property type="entry name" value="Serum albumin-like"/>
    <property type="match status" value="2"/>
</dbReference>
<evidence type="ECO:0000256" key="1">
    <source>
        <dbReference type="ARBA" id="ARBA00002354"/>
    </source>
</evidence>
<dbReference type="GO" id="GO:0005499">
    <property type="term" value="F:vitamin D binding"/>
    <property type="evidence" value="ECO:0007669"/>
    <property type="project" value="UniProtKB-KW"/>
</dbReference>
<dbReference type="AlphaFoldDB" id="A0A8C2GPI0"/>
<dbReference type="GO" id="GO:0090482">
    <property type="term" value="F:vitamin transmembrane transporter activity"/>
    <property type="evidence" value="ECO:0007669"/>
    <property type="project" value="InterPro"/>
</dbReference>
<dbReference type="PANTHER" id="PTHR11385:SF11">
    <property type="entry name" value="VITAMIN D-BINDING PROTEIN"/>
    <property type="match status" value="1"/>
</dbReference>
<evidence type="ECO:0000313" key="15">
    <source>
        <dbReference type="Ensembl" id="ENSCCRP00015108541.1"/>
    </source>
</evidence>
<evidence type="ECO:0000256" key="12">
    <source>
        <dbReference type="ARBA" id="ARBA00046813"/>
    </source>
</evidence>
<keyword evidence="6" id="KW-0677">Repeat</keyword>
<keyword evidence="13" id="KW-0812">Transmembrane</keyword>
<evidence type="ECO:0000313" key="16">
    <source>
        <dbReference type="Proteomes" id="UP000694700"/>
    </source>
</evidence>
<protein>
    <recommendedName>
        <fullName evidence="3">Vitamin D-binding protein</fullName>
    </recommendedName>
    <alternativeName>
        <fullName evidence="10">Gc-globulin</fullName>
    </alternativeName>
    <alternativeName>
        <fullName evidence="11">Group-specific component</fullName>
    </alternativeName>
</protein>
<feature type="domain" description="Albumin" evidence="14">
    <location>
        <begin position="35"/>
        <end position="227"/>
    </location>
</feature>
<keyword evidence="7" id="KW-0848">Vitamin D</keyword>
<dbReference type="Ensembl" id="ENSCCRT00015111992.1">
    <property type="protein sequence ID" value="ENSCCRP00015108541.1"/>
    <property type="gene ID" value="ENSCCRG00015043154.1"/>
</dbReference>
<evidence type="ECO:0000256" key="4">
    <source>
        <dbReference type="ARBA" id="ARBA00022448"/>
    </source>
</evidence>
<keyword evidence="8" id="KW-1015">Disulfide bond</keyword>
<keyword evidence="13" id="KW-0472">Membrane</keyword>
<evidence type="ECO:0000256" key="11">
    <source>
        <dbReference type="ARBA" id="ARBA00032443"/>
    </source>
</evidence>
<dbReference type="InterPro" id="IPR000213">
    <property type="entry name" value="VitD-bd"/>
</dbReference>
<evidence type="ECO:0000256" key="3">
    <source>
        <dbReference type="ARBA" id="ARBA00020134"/>
    </source>
</evidence>
<evidence type="ECO:0000256" key="5">
    <source>
        <dbReference type="ARBA" id="ARBA00022525"/>
    </source>
</evidence>
<dbReference type="InterPro" id="IPR020858">
    <property type="entry name" value="Serum_albumin-like"/>
</dbReference>
<dbReference type="PRINTS" id="PR00802">
    <property type="entry name" value="SERUMALBUMIN"/>
</dbReference>
<dbReference type="PROSITE" id="PS51438">
    <property type="entry name" value="ALBUMIN_2"/>
    <property type="match status" value="2"/>
</dbReference>
<evidence type="ECO:0000256" key="7">
    <source>
        <dbReference type="ARBA" id="ARBA00022897"/>
    </source>
</evidence>
<dbReference type="Proteomes" id="UP000694700">
    <property type="component" value="Unplaced"/>
</dbReference>
<feature type="transmembrane region" description="Helical" evidence="13">
    <location>
        <begin position="20"/>
        <end position="38"/>
    </location>
</feature>
<evidence type="ECO:0000256" key="8">
    <source>
        <dbReference type="ARBA" id="ARBA00023157"/>
    </source>
</evidence>
<dbReference type="SMART" id="SM00103">
    <property type="entry name" value="ALBUMIN"/>
    <property type="match status" value="2"/>
</dbReference>
<dbReference type="GO" id="GO:0005737">
    <property type="term" value="C:cytoplasm"/>
    <property type="evidence" value="ECO:0007669"/>
    <property type="project" value="TreeGrafter"/>
</dbReference>
<dbReference type="GO" id="GO:0072562">
    <property type="term" value="C:blood microparticle"/>
    <property type="evidence" value="ECO:0007669"/>
    <property type="project" value="TreeGrafter"/>
</dbReference>
<proteinExistence type="predicted"/>
<comment type="subcellular location">
    <subcellularLocation>
        <location evidence="2">Secreted</location>
    </subcellularLocation>
</comment>
<keyword evidence="5" id="KW-0964">Secreted</keyword>